<feature type="repeat" description="ANK" evidence="3">
    <location>
        <begin position="835"/>
        <end position="867"/>
    </location>
</feature>
<dbReference type="Pfam" id="PF12796">
    <property type="entry name" value="Ank_2"/>
    <property type="match status" value="1"/>
</dbReference>
<feature type="region of interest" description="Disordered" evidence="4">
    <location>
        <begin position="1864"/>
        <end position="1894"/>
    </location>
</feature>
<dbReference type="eggNOG" id="KOG0502">
    <property type="taxonomic scope" value="Eukaryota"/>
</dbReference>
<feature type="region of interest" description="Disordered" evidence="4">
    <location>
        <begin position="1724"/>
        <end position="1743"/>
    </location>
</feature>
<dbReference type="PROSITE" id="PS50297">
    <property type="entry name" value="ANK_REP_REGION"/>
    <property type="match status" value="2"/>
</dbReference>
<accession>A0A1X7TS89</accession>
<evidence type="ECO:0000256" key="4">
    <source>
        <dbReference type="SAM" id="MobiDB-lite"/>
    </source>
</evidence>
<protein>
    <submittedName>
        <fullName evidence="5">Uncharacterized protein</fullName>
    </submittedName>
</protein>
<feature type="compositionally biased region" description="Low complexity" evidence="4">
    <location>
        <begin position="1648"/>
        <end position="1662"/>
    </location>
</feature>
<evidence type="ECO:0000256" key="2">
    <source>
        <dbReference type="ARBA" id="ARBA00023043"/>
    </source>
</evidence>
<feature type="repeat" description="ANK" evidence="3">
    <location>
        <begin position="901"/>
        <end position="933"/>
    </location>
</feature>
<feature type="compositionally biased region" description="Basic residues" evidence="4">
    <location>
        <begin position="1418"/>
        <end position="1436"/>
    </location>
</feature>
<feature type="repeat" description="ANK" evidence="3">
    <location>
        <begin position="868"/>
        <end position="900"/>
    </location>
</feature>
<reference evidence="5" key="1">
    <citation type="submission" date="2017-05" db="UniProtKB">
        <authorList>
            <consortium name="EnsemblMetazoa"/>
        </authorList>
    </citation>
    <scope>IDENTIFICATION</scope>
</reference>
<feature type="compositionally biased region" description="Low complexity" evidence="4">
    <location>
        <begin position="1437"/>
        <end position="1462"/>
    </location>
</feature>
<dbReference type="InterPro" id="IPR002110">
    <property type="entry name" value="Ankyrin_rpt"/>
</dbReference>
<feature type="compositionally biased region" description="Polar residues" evidence="4">
    <location>
        <begin position="1880"/>
        <end position="1890"/>
    </location>
</feature>
<proteinExistence type="predicted"/>
<dbReference type="InterPro" id="IPR036770">
    <property type="entry name" value="Ankyrin_rpt-contain_sf"/>
</dbReference>
<evidence type="ECO:0000256" key="1">
    <source>
        <dbReference type="ARBA" id="ARBA00022737"/>
    </source>
</evidence>
<dbReference type="PANTHER" id="PTHR24198">
    <property type="entry name" value="ANKYRIN REPEAT AND PROTEIN KINASE DOMAIN-CONTAINING PROTEIN"/>
    <property type="match status" value="1"/>
</dbReference>
<feature type="compositionally biased region" description="Polar residues" evidence="4">
    <location>
        <begin position="1663"/>
        <end position="1681"/>
    </location>
</feature>
<feature type="compositionally biased region" description="Polar residues" evidence="4">
    <location>
        <begin position="1463"/>
        <end position="1472"/>
    </location>
</feature>
<keyword evidence="1" id="KW-0677">Repeat</keyword>
<organism evidence="5">
    <name type="scientific">Amphimedon queenslandica</name>
    <name type="common">Sponge</name>
    <dbReference type="NCBI Taxonomy" id="400682"/>
    <lineage>
        <taxon>Eukaryota</taxon>
        <taxon>Metazoa</taxon>
        <taxon>Porifera</taxon>
        <taxon>Demospongiae</taxon>
        <taxon>Heteroscleromorpha</taxon>
        <taxon>Haplosclerida</taxon>
        <taxon>Niphatidae</taxon>
        <taxon>Amphimedon</taxon>
    </lineage>
</organism>
<feature type="compositionally biased region" description="Basic and acidic residues" evidence="4">
    <location>
        <begin position="1169"/>
        <end position="1181"/>
    </location>
</feature>
<feature type="compositionally biased region" description="Polar residues" evidence="4">
    <location>
        <begin position="1357"/>
        <end position="1366"/>
    </location>
</feature>
<dbReference type="Gene3D" id="1.25.40.20">
    <property type="entry name" value="Ankyrin repeat-containing domain"/>
    <property type="match status" value="1"/>
</dbReference>
<dbReference type="SMART" id="SM00248">
    <property type="entry name" value="ANK"/>
    <property type="match status" value="4"/>
</dbReference>
<dbReference type="PROSITE" id="PS50088">
    <property type="entry name" value="ANK_REPEAT"/>
    <property type="match status" value="3"/>
</dbReference>
<feature type="region of interest" description="Disordered" evidence="4">
    <location>
        <begin position="1345"/>
        <end position="1529"/>
    </location>
</feature>
<feature type="compositionally biased region" description="Polar residues" evidence="4">
    <location>
        <begin position="1482"/>
        <end position="1492"/>
    </location>
</feature>
<feature type="compositionally biased region" description="Polar residues" evidence="4">
    <location>
        <begin position="1508"/>
        <end position="1526"/>
    </location>
</feature>
<feature type="region of interest" description="Disordered" evidence="4">
    <location>
        <begin position="1638"/>
        <end position="1696"/>
    </location>
</feature>
<dbReference type="PANTHER" id="PTHR24198:SF165">
    <property type="entry name" value="ANKYRIN REPEAT-CONTAINING PROTEIN-RELATED"/>
    <property type="match status" value="1"/>
</dbReference>
<sequence length="2078" mass="229670">MVGSWNCYRHWAQSSACTSSTSNIYCGTGASKAGNETRSRSASQVKTPPVLFIFCLLILLFISGDVELNPGPTLTDKPTKDELVELLSSSKFTAGTWEQFVCCLPNMTQEVLSNIIIKQKEELEDIKPLDSMRDVAQCCLNNNVTWRNIIVALLDAGEITLAHIVLDEHSGTNLSNNVYRTVKQVLRSHYSKLMETTKTCLSKVAKCLSTAGGPAQEEAIALARDWENEVFKHYQVLFSLTKVVTEFIPKEVQLSSSDSLAMELKNLHKKYAKLMADIATYYASSEEHRAIDLARWVQHAYKETGLAHDGVTIDEIFERMLPLHSFIDIDAINDLMEANPIDDSVLQARFDEYSDSIDKFIDSVQLNDIVKTIEAAIIGESTKVDPKIILKLSGRWNDQTIGHVYKLLKYLFNEEAKYVTIKKFLRGSICIQFLVFFKGSIQPLIMKSQLIIDNQTIIDREEDISFTFEESLLHSITKLKIELNYQNSKGQTALMLTSVGGHIKIFESLLQNCSNPFVQLSSNKGYVGLNYLACTALSQHIYKSIGGERIIPQDDTSVEGMVKMVVKEKRVSSHFYEPFIYIIKNNLKEKFQCLQKCFHALDSSSLDVATNILTSKALMTEAKQNFQSYIKEDATCENAHQLVQLLQPHYSCLNINLLTIPCTITEPIKEQVEAYNTNLKMFKDTTSLLELAMMTRGMQFPDGVGCSKMILRFKKPWCSRTISDLNKMEKFYLLPISSFLTLQEVHCNALNLKCVYLLPQLQTETSIEVVFEQRVSLYKIGLFEVMIDDVTLMMGDEDKSFTFEAALQEAHQNNNEKVLLFLLELNITSPIEKNDFAYELMIASKKGDFLTVQFLLSKDADINIENNDGWTALMFASANGYYQVVELLLSKNPDINIQNNNGWTALMIANSNGHHQIAELLLSKDPNINIQDNDGGTALMAVASGNDEDLPMATPTTISMLSLNNNKREQQQQLITQARIINWSTVHEHEEQTVKLLDDEEESVTSEKTIVQSLIPNKPYDKEIMEQYLDDQYQSRQYLRDIEEGEDHTELELGNKEKPRPSGQRPPLPLFVGAQKHKKSIITHLAFNNEERNMSFGGNRLQLITQVHEHEEQTVKLLNNEEESVTSEKTIVQSLIPNKPYDEERMKKYLDDQYRSRQYLQDIEESEDHTELEPGDKEELRPNSQRPPPLLFVGAQKHKKSTITHLASNNEGLDMSFGGDRLHKLSPSANPPGVTVSVMLPPPSSLSLFPSSFQDDNGYTHHQDFHTKEGTDALNKTTPTATKLDDIELDLLISPEDEVLPMTTPTTVSMLSLNNNAPSTIGGLNVMQHPPINIQTSDYLPSVPLQALPTHTRPPTGRSTENTPIPSNSSSLLSLATVEGQGGSTSSGNESKQSKDSCLEPPGSFERNIRKNEMLYQGRRRMREGSRRTKGGRKSSSRQSFASRSLSNRSSSSSGILSSGGSTDSVFLSNPSIIRDPPRHPSNLSLTKTSSGGCPLPTGAGPSRTRRSSWYESDPNTPKAAQSIDGQNKGGLDVGTTFFPFLPTTLSSTIDGSQNSLAALPQKDTITLQQSVVGDYIVEANNVTGMNVMSDQTKFPLSAINTEYISEPTWPPFSNQKNIQSISPPPLSPHLLSPLSISPLSPSPPTSPFSFSPPVSPTKSFSAGLNQQKPATLPSTNASRRSSVEDTKRRASLQLTPVQELLNMKRNSLDSTNVHTPSLSTTSSFMTLQHQTPKTPTTTTFSSNFSPSPFSSLSFLPPLSLTASTNSSLPCSTTQANTPSSLYSTVSQLTPLKSMGSVSKSVMSQPVGPSLFSTPLGSLSSSKPGASFGLSMSQSGSNATGTDYLPAIPPVSPTRINLKQPSVVPTAPVINGGMRRQTTEENTSYPSNGRNDSRKQSLDYVANISGSNPFTVPLSSSFYAANVTSTTAAQSSTVVTRQSPTTPSYTGIPSFYSFKSSEQKSHPTSSSYTTDHAYLKVADSTVSQSQQLLDNGGLQSIINDELPSLPPELATVPVTPTRTDSVTSEVDDSYSIPSMTSSIQELINNNEEEEGDSMPFSIEQFIDESPSAAAARTNDYIS</sequence>
<keyword evidence="2 3" id="KW-0040">ANK repeat</keyword>
<feature type="compositionally biased region" description="Basic and acidic residues" evidence="4">
    <location>
        <begin position="1045"/>
        <end position="1060"/>
    </location>
</feature>
<dbReference type="InParanoid" id="A0A1X7TS89"/>
<evidence type="ECO:0000256" key="3">
    <source>
        <dbReference type="PROSITE-ProRule" id="PRU00023"/>
    </source>
</evidence>
<dbReference type="SUPFAM" id="SSF48403">
    <property type="entry name" value="Ankyrin repeat"/>
    <property type="match status" value="1"/>
</dbReference>
<feature type="region of interest" description="Disordered" evidence="4">
    <location>
        <begin position="1045"/>
        <end position="1070"/>
    </location>
</feature>
<feature type="compositionally biased region" description="Low complexity" evidence="4">
    <location>
        <begin position="1732"/>
        <end position="1743"/>
    </location>
</feature>
<dbReference type="OrthoDB" id="370884at2759"/>
<dbReference type="EnsemblMetazoa" id="Aqu2.1.17970_001">
    <property type="protein sequence ID" value="Aqu2.1.17970_001"/>
    <property type="gene ID" value="Aqu2.1.17970"/>
</dbReference>
<evidence type="ECO:0000313" key="5">
    <source>
        <dbReference type="EnsemblMetazoa" id="Aqu2.1.17970_001"/>
    </source>
</evidence>
<name>A0A1X7TS89_AMPQE</name>
<feature type="region of interest" description="Disordered" evidence="4">
    <location>
        <begin position="1163"/>
        <end position="1189"/>
    </location>
</feature>